<protein>
    <recommendedName>
        <fullName evidence="1">Transcription regulator Rua1 C-terminal domain-containing protein</fullName>
    </recommendedName>
</protein>
<dbReference type="InterPro" id="IPR028012">
    <property type="entry name" value="Rua1_C"/>
</dbReference>
<feature type="domain" description="Transcription regulator Rua1 C-terminal" evidence="1">
    <location>
        <begin position="12"/>
        <end position="114"/>
    </location>
</feature>
<dbReference type="OrthoDB" id="5595379at2759"/>
<evidence type="ECO:0000313" key="3">
    <source>
        <dbReference type="Proteomes" id="UP000245768"/>
    </source>
</evidence>
<dbReference type="InParanoid" id="A0A316YGA5"/>
<keyword evidence="3" id="KW-1185">Reference proteome</keyword>
<evidence type="ECO:0000259" key="1">
    <source>
        <dbReference type="Pfam" id="PF14616"/>
    </source>
</evidence>
<evidence type="ECO:0000313" key="2">
    <source>
        <dbReference type="EMBL" id="PWN88447.1"/>
    </source>
</evidence>
<dbReference type="PANTHER" id="PTHR28125:SF2">
    <property type="entry name" value="MEIOTIC EXPRESSION UP-REGULATED PROTEIN 26"/>
    <property type="match status" value="1"/>
</dbReference>
<dbReference type="EMBL" id="KZ819638">
    <property type="protein sequence ID" value="PWN88447.1"/>
    <property type="molecule type" value="Genomic_DNA"/>
</dbReference>
<dbReference type="AlphaFoldDB" id="A0A316YGA5"/>
<name>A0A316YGA5_9BASI</name>
<organism evidence="2 3">
    <name type="scientific">Acaromyces ingoldii</name>
    <dbReference type="NCBI Taxonomy" id="215250"/>
    <lineage>
        <taxon>Eukaryota</taxon>
        <taxon>Fungi</taxon>
        <taxon>Dikarya</taxon>
        <taxon>Basidiomycota</taxon>
        <taxon>Ustilaginomycotina</taxon>
        <taxon>Exobasidiomycetes</taxon>
        <taxon>Exobasidiales</taxon>
        <taxon>Cryptobasidiaceae</taxon>
        <taxon>Acaromyces</taxon>
    </lineage>
</organism>
<dbReference type="Proteomes" id="UP000245768">
    <property type="component" value="Unassembled WGS sequence"/>
</dbReference>
<gene>
    <name evidence="2" type="ORF">FA10DRAFT_233077</name>
</gene>
<dbReference type="GeneID" id="37040851"/>
<dbReference type="PANTHER" id="PTHR28125">
    <property type="entry name" value="MEIOTIC EXPRESSION UP-REGULATED PROTEIN 26"/>
    <property type="match status" value="1"/>
</dbReference>
<sequence>MVPKTQEEKMRSSNDLYTPRWVRGDGTAREAWCSLCEPGKWMQLKTSQYWYHVRGTHGVNSVTGKIYDPPLQLRCYDDAAGTTLGLCGECNKWVAICTAKRKRTFAAWFKHAHK</sequence>
<dbReference type="STRING" id="215250.A0A316YGA5"/>
<dbReference type="RefSeq" id="XP_025375645.1">
    <property type="nucleotide sequence ID" value="XM_025518935.1"/>
</dbReference>
<reference evidence="2 3" key="1">
    <citation type="journal article" date="2018" name="Mol. Biol. Evol.">
        <title>Broad Genomic Sampling Reveals a Smut Pathogenic Ancestry of the Fungal Clade Ustilaginomycotina.</title>
        <authorList>
            <person name="Kijpornyongpan T."/>
            <person name="Mondo S.J."/>
            <person name="Barry K."/>
            <person name="Sandor L."/>
            <person name="Lee J."/>
            <person name="Lipzen A."/>
            <person name="Pangilinan J."/>
            <person name="LaButti K."/>
            <person name="Hainaut M."/>
            <person name="Henrissat B."/>
            <person name="Grigoriev I.V."/>
            <person name="Spatafora J.W."/>
            <person name="Aime M.C."/>
        </authorList>
    </citation>
    <scope>NUCLEOTIDE SEQUENCE [LARGE SCALE GENOMIC DNA]</scope>
    <source>
        <strain evidence="2 3">MCA 4198</strain>
    </source>
</reference>
<feature type="non-terminal residue" evidence="2">
    <location>
        <position position="114"/>
    </location>
</feature>
<proteinExistence type="predicted"/>
<dbReference type="Pfam" id="PF14616">
    <property type="entry name" value="Rua1_C"/>
    <property type="match status" value="1"/>
</dbReference>
<accession>A0A316YGA5</accession>